<evidence type="ECO:0000256" key="4">
    <source>
        <dbReference type="ARBA" id="ARBA00022475"/>
    </source>
</evidence>
<reference evidence="12 13" key="1">
    <citation type="submission" date="2023-02" db="EMBL/GenBank/DDBJ databases">
        <title>Bacterial whole genomic sequence of Curvibacter sp. HBC61.</title>
        <authorList>
            <person name="Le V."/>
            <person name="Ko S.-R."/>
            <person name="Ahn C.-Y."/>
            <person name="Oh H.-M."/>
        </authorList>
    </citation>
    <scope>NUCLEOTIDE SEQUENCE [LARGE SCALE GENOMIC DNA]</scope>
    <source>
        <strain evidence="12 13">HBC61</strain>
    </source>
</reference>
<keyword evidence="6 10" id="KW-0812">Transmembrane</keyword>
<keyword evidence="12" id="KW-0969">Cilium</keyword>
<evidence type="ECO:0000256" key="7">
    <source>
        <dbReference type="ARBA" id="ARBA00022779"/>
    </source>
</evidence>
<evidence type="ECO:0000256" key="8">
    <source>
        <dbReference type="ARBA" id="ARBA00022989"/>
    </source>
</evidence>
<keyword evidence="9 10" id="KW-0472">Membrane</keyword>
<evidence type="ECO:0000256" key="1">
    <source>
        <dbReference type="ARBA" id="ARBA00002254"/>
    </source>
</evidence>
<evidence type="ECO:0000256" key="10">
    <source>
        <dbReference type="RuleBase" id="RU364125"/>
    </source>
</evidence>
<comment type="function">
    <text evidence="1 10">Controls the rotational direction of flagella during chemotaxis.</text>
</comment>
<keyword evidence="4" id="KW-1003">Cell membrane</keyword>
<keyword evidence="13" id="KW-1185">Reference proteome</keyword>
<dbReference type="Proteomes" id="UP001528673">
    <property type="component" value="Unassembled WGS sequence"/>
</dbReference>
<evidence type="ECO:0000313" key="13">
    <source>
        <dbReference type="Proteomes" id="UP001528673"/>
    </source>
</evidence>
<comment type="caution">
    <text evidence="12">The sequence shown here is derived from an EMBL/GenBank/DDBJ whole genome shotgun (WGS) entry which is preliminary data.</text>
</comment>
<comment type="similarity">
    <text evidence="3 10">Belongs to the FliL family.</text>
</comment>
<evidence type="ECO:0000256" key="3">
    <source>
        <dbReference type="ARBA" id="ARBA00008281"/>
    </source>
</evidence>
<dbReference type="InterPro" id="IPR005503">
    <property type="entry name" value="FliL"/>
</dbReference>
<evidence type="ECO:0000256" key="11">
    <source>
        <dbReference type="SAM" id="MobiDB-lite"/>
    </source>
</evidence>
<dbReference type="EMBL" id="JAQSIP010000008">
    <property type="protein sequence ID" value="MDD0840097.1"/>
    <property type="molecule type" value="Genomic_DNA"/>
</dbReference>
<name>A0ABT5N4S2_9BURK</name>
<gene>
    <name evidence="12" type="ORF">PSQ40_16045</name>
</gene>
<keyword evidence="12" id="KW-0282">Flagellum</keyword>
<keyword evidence="10" id="KW-0997">Cell inner membrane</keyword>
<keyword evidence="7 10" id="KW-0283">Flagellar rotation</keyword>
<dbReference type="PANTHER" id="PTHR35091:SF2">
    <property type="entry name" value="FLAGELLAR PROTEIN FLIL"/>
    <property type="match status" value="1"/>
</dbReference>
<sequence>MSDAPAADAKEKPKSKKMIIIGGAVALLLIVGGGAGWFVMSKKNADEEGGEEKAPAAAPVAHDKPKAPPTYLPLENMVVNLADAGGERFVQLGVTFEISDPKAADQVKAYLPAIRNQILILVSQTSSEDLLKREGKEKLATEILNESSRILGYDPDDEEESPKKKKKKVRKPESPLTAVLFANFIVQ</sequence>
<dbReference type="Pfam" id="PF03748">
    <property type="entry name" value="FliL"/>
    <property type="match status" value="1"/>
</dbReference>
<accession>A0ABT5N4S2</accession>
<evidence type="ECO:0000256" key="2">
    <source>
        <dbReference type="ARBA" id="ARBA00004162"/>
    </source>
</evidence>
<proteinExistence type="inferred from homology"/>
<keyword evidence="8 10" id="KW-1133">Transmembrane helix</keyword>
<evidence type="ECO:0000256" key="6">
    <source>
        <dbReference type="ARBA" id="ARBA00022692"/>
    </source>
</evidence>
<comment type="subcellular location">
    <subcellularLocation>
        <location evidence="10">Cell inner membrane</location>
    </subcellularLocation>
    <subcellularLocation>
        <location evidence="2">Cell membrane</location>
        <topology evidence="2">Single-pass membrane protein</topology>
    </subcellularLocation>
</comment>
<evidence type="ECO:0000256" key="5">
    <source>
        <dbReference type="ARBA" id="ARBA00022500"/>
    </source>
</evidence>
<dbReference type="PANTHER" id="PTHR35091">
    <property type="entry name" value="FLAGELLAR PROTEIN FLIL"/>
    <property type="match status" value="1"/>
</dbReference>
<feature type="region of interest" description="Disordered" evidence="11">
    <location>
        <begin position="149"/>
        <end position="173"/>
    </location>
</feature>
<evidence type="ECO:0000313" key="12">
    <source>
        <dbReference type="EMBL" id="MDD0840097.1"/>
    </source>
</evidence>
<keyword evidence="5 10" id="KW-0145">Chemotaxis</keyword>
<organism evidence="12 13">
    <name type="scientific">Curvibacter cyanobacteriorum</name>
    <dbReference type="NCBI Taxonomy" id="3026422"/>
    <lineage>
        <taxon>Bacteria</taxon>
        <taxon>Pseudomonadati</taxon>
        <taxon>Pseudomonadota</taxon>
        <taxon>Betaproteobacteria</taxon>
        <taxon>Burkholderiales</taxon>
        <taxon>Comamonadaceae</taxon>
        <taxon>Curvibacter</taxon>
    </lineage>
</organism>
<dbReference type="RefSeq" id="WP_273952832.1">
    <property type="nucleotide sequence ID" value="NZ_JAQSIP010000008.1"/>
</dbReference>
<keyword evidence="12" id="KW-0966">Cell projection</keyword>
<feature type="transmembrane region" description="Helical" evidence="10">
    <location>
        <begin position="19"/>
        <end position="40"/>
    </location>
</feature>
<protein>
    <recommendedName>
        <fullName evidence="10">Flagellar protein FliL</fullName>
    </recommendedName>
</protein>
<evidence type="ECO:0000256" key="9">
    <source>
        <dbReference type="ARBA" id="ARBA00023136"/>
    </source>
</evidence>